<comment type="subcellular location">
    <subcellularLocation>
        <location evidence="2">Cell inner membrane</location>
    </subcellularLocation>
</comment>
<dbReference type="GO" id="GO:0005886">
    <property type="term" value="C:plasma membrane"/>
    <property type="evidence" value="ECO:0007669"/>
    <property type="project" value="UniProtKB-SubCell"/>
</dbReference>
<gene>
    <name evidence="9" type="ORF">GJV18_17455</name>
</gene>
<dbReference type="InterPro" id="IPR052155">
    <property type="entry name" value="Biofilm_reg_signaling"/>
</dbReference>
<keyword evidence="6" id="KW-1133">Transmembrane helix</keyword>
<dbReference type="SUPFAM" id="SSF55073">
    <property type="entry name" value="Nucleotide cyclase"/>
    <property type="match status" value="1"/>
</dbReference>
<name>A0A6I4KWM1_9PSED</name>
<dbReference type="SMART" id="SM00052">
    <property type="entry name" value="EAL"/>
    <property type="match status" value="1"/>
</dbReference>
<dbReference type="EC" id="3.1.4.52" evidence="3"/>
<feature type="transmembrane region" description="Helical" evidence="6">
    <location>
        <begin position="50"/>
        <end position="70"/>
    </location>
</feature>
<comment type="cofactor">
    <cofactor evidence="1">
        <name>Mg(2+)</name>
        <dbReference type="ChEBI" id="CHEBI:18420"/>
    </cofactor>
</comment>
<feature type="domain" description="EAL" evidence="7">
    <location>
        <begin position="377"/>
        <end position="631"/>
    </location>
</feature>
<accession>A0A6I4KWM1</accession>
<feature type="transmembrane region" description="Helical" evidence="6">
    <location>
        <begin position="77"/>
        <end position="95"/>
    </location>
</feature>
<keyword evidence="6" id="KW-0812">Transmembrane</keyword>
<keyword evidence="6" id="KW-0472">Membrane</keyword>
<dbReference type="GO" id="GO:0071732">
    <property type="term" value="P:cellular response to nitric oxide"/>
    <property type="evidence" value="ECO:0007669"/>
    <property type="project" value="UniProtKB-ARBA"/>
</dbReference>
<dbReference type="InterPro" id="IPR029787">
    <property type="entry name" value="Nucleotide_cyclase"/>
</dbReference>
<comment type="caution">
    <text evidence="9">The sequence shown here is derived from an EMBL/GenBank/DDBJ whole genome shotgun (WGS) entry which is preliminary data.</text>
</comment>
<dbReference type="EMBL" id="WKJZ01000004">
    <property type="protein sequence ID" value="MVW77110.1"/>
    <property type="molecule type" value="Genomic_DNA"/>
</dbReference>
<dbReference type="Pfam" id="PF00990">
    <property type="entry name" value="GGDEF"/>
    <property type="match status" value="1"/>
</dbReference>
<dbReference type="CDD" id="cd01948">
    <property type="entry name" value="EAL"/>
    <property type="match status" value="1"/>
</dbReference>
<evidence type="ECO:0000256" key="6">
    <source>
        <dbReference type="SAM" id="Phobius"/>
    </source>
</evidence>
<keyword evidence="10" id="KW-1185">Reference proteome</keyword>
<evidence type="ECO:0000259" key="7">
    <source>
        <dbReference type="PROSITE" id="PS50883"/>
    </source>
</evidence>
<dbReference type="RefSeq" id="WP_160347764.1">
    <property type="nucleotide sequence ID" value="NZ_WKJZ01000004.1"/>
</dbReference>
<evidence type="ECO:0000256" key="2">
    <source>
        <dbReference type="ARBA" id="ARBA00004533"/>
    </source>
</evidence>
<dbReference type="PROSITE" id="PS50887">
    <property type="entry name" value="GGDEF"/>
    <property type="match status" value="1"/>
</dbReference>
<dbReference type="SUPFAM" id="SSF141868">
    <property type="entry name" value="EAL domain-like"/>
    <property type="match status" value="1"/>
</dbReference>
<dbReference type="FunFam" id="3.20.20.450:FF:000001">
    <property type="entry name" value="Cyclic di-GMP phosphodiesterase yahA"/>
    <property type="match status" value="1"/>
</dbReference>
<protein>
    <recommendedName>
        <fullName evidence="3">cyclic-guanylate-specific phosphodiesterase</fullName>
        <ecNumber evidence="3">3.1.4.52</ecNumber>
    </recommendedName>
</protein>
<evidence type="ECO:0000256" key="1">
    <source>
        <dbReference type="ARBA" id="ARBA00001946"/>
    </source>
</evidence>
<dbReference type="Pfam" id="PF00563">
    <property type="entry name" value="EAL"/>
    <property type="match status" value="1"/>
</dbReference>
<evidence type="ECO:0000313" key="10">
    <source>
        <dbReference type="Proteomes" id="UP000429555"/>
    </source>
</evidence>
<keyword evidence="4" id="KW-0973">c-di-GMP</keyword>
<feature type="transmembrane region" description="Helical" evidence="6">
    <location>
        <begin position="155"/>
        <end position="177"/>
    </location>
</feature>
<dbReference type="GO" id="GO:0071111">
    <property type="term" value="F:cyclic-guanylate-specific phosphodiesterase activity"/>
    <property type="evidence" value="ECO:0007669"/>
    <property type="project" value="UniProtKB-EC"/>
</dbReference>
<dbReference type="Gene3D" id="3.20.20.450">
    <property type="entry name" value="EAL domain"/>
    <property type="match status" value="1"/>
</dbReference>
<dbReference type="InterPro" id="IPR043128">
    <property type="entry name" value="Rev_trsase/Diguanyl_cyclase"/>
</dbReference>
<proteinExistence type="predicted"/>
<dbReference type="Gene3D" id="3.30.70.270">
    <property type="match status" value="1"/>
</dbReference>
<organism evidence="9 10">
    <name type="scientific">Pseudomonas xionganensis</name>
    <dbReference type="NCBI Taxonomy" id="2654845"/>
    <lineage>
        <taxon>Bacteria</taxon>
        <taxon>Pseudomonadati</taxon>
        <taxon>Pseudomonadota</taxon>
        <taxon>Gammaproteobacteria</taxon>
        <taxon>Pseudomonadales</taxon>
        <taxon>Pseudomonadaceae</taxon>
        <taxon>Pseudomonas</taxon>
    </lineage>
</organism>
<dbReference type="PANTHER" id="PTHR44757">
    <property type="entry name" value="DIGUANYLATE CYCLASE DGCP"/>
    <property type="match status" value="1"/>
</dbReference>
<dbReference type="AlphaFoldDB" id="A0A6I4KWM1"/>
<dbReference type="CDD" id="cd01949">
    <property type="entry name" value="GGDEF"/>
    <property type="match status" value="1"/>
</dbReference>
<evidence type="ECO:0000259" key="8">
    <source>
        <dbReference type="PROSITE" id="PS50887"/>
    </source>
</evidence>
<feature type="domain" description="GGDEF" evidence="8">
    <location>
        <begin position="235"/>
        <end position="368"/>
    </location>
</feature>
<evidence type="ECO:0000256" key="5">
    <source>
        <dbReference type="ARBA" id="ARBA00051114"/>
    </source>
</evidence>
<evidence type="ECO:0000256" key="4">
    <source>
        <dbReference type="ARBA" id="ARBA00022636"/>
    </source>
</evidence>
<dbReference type="SMART" id="SM00267">
    <property type="entry name" value="GGDEF"/>
    <property type="match status" value="1"/>
</dbReference>
<evidence type="ECO:0000256" key="3">
    <source>
        <dbReference type="ARBA" id="ARBA00012282"/>
    </source>
</evidence>
<comment type="catalytic activity">
    <reaction evidence="5">
        <text>3',3'-c-di-GMP + H2O = 5'-phosphoguanylyl(3'-&gt;5')guanosine + H(+)</text>
        <dbReference type="Rhea" id="RHEA:24902"/>
        <dbReference type="ChEBI" id="CHEBI:15377"/>
        <dbReference type="ChEBI" id="CHEBI:15378"/>
        <dbReference type="ChEBI" id="CHEBI:58754"/>
        <dbReference type="ChEBI" id="CHEBI:58805"/>
        <dbReference type="EC" id="3.1.4.52"/>
    </reaction>
    <physiologicalReaction direction="left-to-right" evidence="5">
        <dbReference type="Rhea" id="RHEA:24903"/>
    </physiologicalReaction>
</comment>
<reference evidence="9 10" key="1">
    <citation type="submission" date="2019-11" db="EMBL/GenBank/DDBJ databases">
        <title>Pseudomonas flavidum sp. nov., isolated from Baiyang Lake.</title>
        <authorList>
            <person name="Zhao Y."/>
        </authorList>
    </citation>
    <scope>NUCLEOTIDE SEQUENCE [LARGE SCALE GENOMIC DNA]</scope>
    <source>
        <strain evidence="10">R-22-3 w-18</strain>
    </source>
</reference>
<dbReference type="InterPro" id="IPR000160">
    <property type="entry name" value="GGDEF_dom"/>
</dbReference>
<dbReference type="InterPro" id="IPR035919">
    <property type="entry name" value="EAL_sf"/>
</dbReference>
<dbReference type="Proteomes" id="UP000429555">
    <property type="component" value="Unassembled WGS sequence"/>
</dbReference>
<dbReference type="FunFam" id="3.30.70.270:FF:000001">
    <property type="entry name" value="Diguanylate cyclase domain protein"/>
    <property type="match status" value="1"/>
</dbReference>
<dbReference type="InterPro" id="IPR001633">
    <property type="entry name" value="EAL_dom"/>
</dbReference>
<evidence type="ECO:0000313" key="9">
    <source>
        <dbReference type="EMBL" id="MVW77110.1"/>
    </source>
</evidence>
<dbReference type="PROSITE" id="PS50883">
    <property type="entry name" value="EAL"/>
    <property type="match status" value="1"/>
</dbReference>
<dbReference type="PANTHER" id="PTHR44757:SF2">
    <property type="entry name" value="BIOFILM ARCHITECTURE MAINTENANCE PROTEIN MBAA"/>
    <property type="match status" value="1"/>
</dbReference>
<dbReference type="NCBIfam" id="TIGR00254">
    <property type="entry name" value="GGDEF"/>
    <property type="match status" value="1"/>
</dbReference>
<feature type="transmembrane region" description="Helical" evidence="6">
    <location>
        <begin position="26"/>
        <end position="44"/>
    </location>
</feature>
<sequence>MAQDRSLQVQDELNDPLEHRLKARRLLQIANVLFGVLLLIGAQSLLAGHWLNTSLVAAALLLVALGRYLNRRGAVTASINLVICSLTALVTLSLWFSQGLYSGGLLAYPAILIVTGMVAGLRLFIAVLLSMLLAVALMTYAALSGLQSFEPLPLGLGRMFNVSSILLVCAAAVWLLASDLRKTLLRLRREIRRVQQSEANFAHLAQHDALTNLPNRVLIRDRMEQAIAQARRYQKRVALLFLDLDNFKTINDSLGHGTGDELLKAVAQRLQASVRDMDSVSRLGGDEFLIVVADVDSLAAVSAVARQVQEKLAHPFVLKGMQVVSTLSIGIALYPEDGEDFDTLLKHADVAMYQAKSSGRNAFCFFDAQLNDASHERLTLELDLRQALRRNELLLHYQPIVELASGRLLAVEALIRWRHPLQGMIGPERFIPLAEQSGLIVEIGEWVLQEACRQAMLWQAAGLMPFVVSVNLSAVQFRRGDMEALVRKVLGSTGLPAERLELELTESILLQDSQAFIDLLGRLKALGVGLSIDDFGTGYSSLAYLQRFQVNKLKIDQSFVRNLQGNPQDQAIVTAIIQMAKSLQLLTTAEGIEDETTRALLAGLGCDQGQGYLFAEPLTAQALAAFAQRQMLAV</sequence>